<evidence type="ECO:0000256" key="1">
    <source>
        <dbReference type="ARBA" id="ARBA00004123"/>
    </source>
</evidence>
<dbReference type="GO" id="GO:0008270">
    <property type="term" value="F:zinc ion binding"/>
    <property type="evidence" value="ECO:0007669"/>
    <property type="project" value="UniProtKB-KW"/>
</dbReference>
<dbReference type="FunFam" id="3.30.40.10:FF:000002">
    <property type="entry name" value="Histone-lysine N-methyltransferase"/>
    <property type="match status" value="1"/>
</dbReference>
<keyword evidence="5" id="KW-0808">Transferase</keyword>
<evidence type="ECO:0000259" key="18">
    <source>
        <dbReference type="PROSITE" id="PS50089"/>
    </source>
</evidence>
<feature type="compositionally biased region" description="Basic and acidic residues" evidence="16">
    <location>
        <begin position="448"/>
        <end position="457"/>
    </location>
</feature>
<feature type="compositionally biased region" description="Polar residues" evidence="16">
    <location>
        <begin position="1233"/>
        <end position="1255"/>
    </location>
</feature>
<feature type="compositionally biased region" description="Basic residues" evidence="16">
    <location>
        <begin position="378"/>
        <end position="388"/>
    </location>
</feature>
<keyword evidence="23" id="KW-1185">Reference proteome</keyword>
<evidence type="ECO:0000256" key="8">
    <source>
        <dbReference type="ARBA" id="ARBA00022737"/>
    </source>
</evidence>
<feature type="region of interest" description="Disordered" evidence="16">
    <location>
        <begin position="42"/>
        <end position="95"/>
    </location>
</feature>
<feature type="compositionally biased region" description="Pro residues" evidence="16">
    <location>
        <begin position="1012"/>
        <end position="1025"/>
    </location>
</feature>
<dbReference type="Pfam" id="PF05965">
    <property type="entry name" value="FYRC"/>
    <property type="match status" value="1"/>
</dbReference>
<dbReference type="SMART" id="SM00317">
    <property type="entry name" value="SET"/>
    <property type="match status" value="1"/>
</dbReference>
<dbReference type="InterPro" id="IPR003616">
    <property type="entry name" value="Post-SET_dom"/>
</dbReference>
<feature type="region of interest" description="Disordered" evidence="16">
    <location>
        <begin position="1376"/>
        <end position="1400"/>
    </location>
</feature>
<dbReference type="SMART" id="SM00249">
    <property type="entry name" value="PHD"/>
    <property type="match status" value="4"/>
</dbReference>
<feature type="compositionally biased region" description="Polar residues" evidence="16">
    <location>
        <begin position="1093"/>
        <end position="1108"/>
    </location>
</feature>
<evidence type="ECO:0000256" key="10">
    <source>
        <dbReference type="ARBA" id="ARBA00022833"/>
    </source>
</evidence>
<dbReference type="GO" id="GO:0003713">
    <property type="term" value="F:transcription coactivator activity"/>
    <property type="evidence" value="ECO:0007669"/>
    <property type="project" value="TreeGrafter"/>
</dbReference>
<dbReference type="PROSITE" id="PS50016">
    <property type="entry name" value="ZF_PHD_2"/>
    <property type="match status" value="3"/>
</dbReference>
<feature type="domain" description="Post-SET" evidence="20">
    <location>
        <begin position="2750"/>
        <end position="2766"/>
    </location>
</feature>
<dbReference type="InterPro" id="IPR001841">
    <property type="entry name" value="Znf_RING"/>
</dbReference>
<evidence type="ECO:0000259" key="21">
    <source>
        <dbReference type="PROSITE" id="PS51805"/>
    </source>
</evidence>
<keyword evidence="7" id="KW-0479">Metal-binding</keyword>
<dbReference type="GO" id="GO:0032259">
    <property type="term" value="P:methylation"/>
    <property type="evidence" value="ECO:0007669"/>
    <property type="project" value="UniProtKB-KW"/>
</dbReference>
<feature type="domain" description="PHD-type" evidence="17">
    <location>
        <begin position="137"/>
        <end position="190"/>
    </location>
</feature>
<keyword evidence="4" id="KW-0489">Methyltransferase</keyword>
<dbReference type="PROSITE" id="PS51543">
    <property type="entry name" value="FYRC"/>
    <property type="match status" value="1"/>
</dbReference>
<evidence type="ECO:0000256" key="9">
    <source>
        <dbReference type="ARBA" id="ARBA00022771"/>
    </source>
</evidence>
<dbReference type="SUPFAM" id="SSF57903">
    <property type="entry name" value="FYVE/PHD zinc finger"/>
    <property type="match status" value="3"/>
</dbReference>
<evidence type="ECO:0000256" key="14">
    <source>
        <dbReference type="ARBA" id="ARBA00023242"/>
    </source>
</evidence>
<evidence type="ECO:0000256" key="7">
    <source>
        <dbReference type="ARBA" id="ARBA00022723"/>
    </source>
</evidence>
<evidence type="ECO:0000256" key="3">
    <source>
        <dbReference type="ARBA" id="ARBA00022553"/>
    </source>
</evidence>
<dbReference type="STRING" id="947166.A0A1D1V556"/>
<feature type="compositionally biased region" description="Basic and acidic residues" evidence="16">
    <location>
        <begin position="535"/>
        <end position="544"/>
    </location>
</feature>
<dbReference type="PANTHER" id="PTHR45888">
    <property type="entry name" value="HL01030P-RELATED"/>
    <property type="match status" value="1"/>
</dbReference>
<dbReference type="Gene3D" id="3.30.160.360">
    <property type="match status" value="1"/>
</dbReference>
<evidence type="ECO:0000256" key="11">
    <source>
        <dbReference type="ARBA" id="ARBA00022853"/>
    </source>
</evidence>
<keyword evidence="11" id="KW-0156">Chromatin regulator</keyword>
<dbReference type="GO" id="GO:0005700">
    <property type="term" value="C:polytene chromosome"/>
    <property type="evidence" value="ECO:0007669"/>
    <property type="project" value="UniProtKB-ARBA"/>
</dbReference>
<feature type="compositionally biased region" description="Polar residues" evidence="16">
    <location>
        <begin position="1516"/>
        <end position="1525"/>
    </location>
</feature>
<dbReference type="Pfam" id="PF00856">
    <property type="entry name" value="SET"/>
    <property type="match status" value="1"/>
</dbReference>
<feature type="domain" description="PHD-type" evidence="17">
    <location>
        <begin position="265"/>
        <end position="320"/>
    </location>
</feature>
<feature type="compositionally biased region" description="Polar residues" evidence="16">
    <location>
        <begin position="389"/>
        <end position="418"/>
    </location>
</feature>
<dbReference type="CDD" id="cd15513">
    <property type="entry name" value="PHD5_KMT2C_like"/>
    <property type="match status" value="1"/>
</dbReference>
<evidence type="ECO:0000256" key="6">
    <source>
        <dbReference type="ARBA" id="ARBA00022691"/>
    </source>
</evidence>
<evidence type="ECO:0000256" key="4">
    <source>
        <dbReference type="ARBA" id="ARBA00022603"/>
    </source>
</evidence>
<dbReference type="Pfam" id="PF00628">
    <property type="entry name" value="PHD"/>
    <property type="match status" value="3"/>
</dbReference>
<feature type="region of interest" description="Disordered" evidence="16">
    <location>
        <begin position="1516"/>
        <end position="1565"/>
    </location>
</feature>
<accession>A0A1D1V556</accession>
<dbReference type="PROSITE" id="PS51805">
    <property type="entry name" value="EPHD"/>
    <property type="match status" value="1"/>
</dbReference>
<feature type="compositionally biased region" description="Pro residues" evidence="16">
    <location>
        <begin position="1259"/>
        <end position="1268"/>
    </location>
</feature>
<feature type="compositionally biased region" description="Polar residues" evidence="16">
    <location>
        <begin position="996"/>
        <end position="1007"/>
    </location>
</feature>
<feature type="region of interest" description="Disordered" evidence="16">
    <location>
        <begin position="1145"/>
        <end position="1165"/>
    </location>
</feature>
<sequence length="2766" mass="304184">MGDIVQMDVQAAMADASVTSSPSTSSVFSSSIEDVPVTDQTVEVSGAGGGKPLNKLKRTLPVNQRPVRNAKKRQRTFSSSVTPQTPTRKRGKGKSLPLLASFTRSESATSLANDEEELVNTSTVVLFRNTEENLQVQDICVSCGSIGVGEEGKLIGCAQCGQCYHPYCANVKLSSIILTKGWRCLDCTVCEGCGKPHDESRLILCDECDISFHIYCLEPPLDQVPQGTWKCKWCVTCVQCGSTSPGHGTSTWQNNYSTCTPCASLQQCPICSQAYAERDPIIQCLQCERWLHSACDSIMDEDDLESAVSAGYVCPFCRPENHPPLHLQHVWDDEDSAERYITDVLEVKPLVPHKYDGMLLSDQGIKHVKTLSLEHAKPRASNKNRKTSTRISESISLSADLSNDGSIPSSQELSNGLEDSSVDENKKKRTRKPQKFGVGGFLLRGPKPKAERDKEAMEITLQLDSSMESRPASGTLSPADSASVDTHLAGSTTIDSSKDASAKTKKKRSVNKKKVSVKESFPDYLQDAFFGRTLMEDGPSKDMEEASAAGRPSLSVNIDIPETPKVTATKSGGRPPVSSTESRPHESSSDEQRTLDHIKQSLTQSSLSATASSTASDLPMAVEDDDFPDFVDSDGGLDFLAGDLQDAGGVDELLAMLTAEQEDEVPAQEEEPAARPPRLSKEEGDPISDNFGSLWESIQGTDLPQMSCEDADNVLNDVFLNEEASVTMMRSGNFLGSEMSSQASTSSLQNHVQRPTNLPSAVNLPDHMALAPWDNSSMSIEDSGESAEQTAAAKNLKRHEEDEMLGEMATLSAVLYANVTQPDLKVNFPEWPERYKQIQKLWRKASTEDKKPYTAKARENAKLSKSVKAQKIKEEKEKTANAAAGLIDVRPAANFSPQHQVVSAQPPFGASPMNRFPSHDTTMEPYYSSSQPEEGFGFVNPPTPSSQPSTPGSAGHPQLQQFHSSSPAPTFSPPLDRPRSVLPVSHLSHEHPGIQSPHSAQQVQSPRTLYPPTSPFDPYANPPASVPASINRQKSELDEGEGYSQSAGISSPQRFGPPYPNPQSPQTGQFFPRQQLRDLLARQQGQRQRQAGPTGTWQYPPQNATNGNFPAPHQVEQHFAMRPAAAFPPQQQQQPSLEFRQPQPPQLRTMQQVPRSFPGKPGPTPRFAMTPRMPAQMMVPRQGPQPGMAQNFVDNSQHQNRFPMQAGPWQQQPQHTSSPTGTFVPIQQPFTSEAAGSQQTQVQPSFSEGQYNPTVQYRPPNPQGPPQSPAGVPRQMTWPQPGAVLAQGTPGAHPVFTPPIGRAPSSTPQPMPSNEFVQQSMAGPSSVSHHPPVSQAEVPSEAERQSRMKHKDWLLQYHHELNAEQAKLENDIAKVRKQKKSMSARQRQVKKNGGELSAEEAQELDRLAQQVTSIQKELERVRKANKEHNVLIQDWQNKTGFQLIPSPPTQSIPTGFPPVGALQTLATPPVQPQIRSPIGTFPASVSPSFLPNLLSPTREDQSSMHNFQEQLMLDQQRSLSPQGKLSQAGRFAVPQPAGPSFSSPTPHHPTGPPVVSLPSTSHTFSMDGRIQSLSNLSPTISSPSNPPVRSPRDLANALTRSATEPSLLSDDKSSGSSSGSQPGSAESMEKKNVLLKKLLEQGNTPVSAAAPATGVPGFPLTSAHGSQLERQRSTSNLLVKLEEEDDDNVSMSTLTPAQRQQLELIDKMPLEVQTEGSSSPATSSTMHLNSSFTAPSEASMDLESGKKKKKTTKKKKKTDENGQPESGSSENGPPAESVVAALVDRLRAIPYDMAEPQKRALPQKSVVVKSEIEPLAAVGPRQLEDLKKPQRRSLQGSFGAYEVSKQGPKSRFYVPVPTTDQDVQYVTDETSSFWIFQDCMKKNMPTLANNVDPVVKVERLDFRSPSSPALSFASTSSYGESLLLEPCYDHMYAWLDAVSSVDENFFCEMRVDDPVLPPQAVVFDTLQKPGTPASQKENFLEDEILEAKPEPVVVPHKPSKLLQDSDRVNVTLTITEEAARDLQGFMEKLANLLQVPVSDIIMTGCEPEPDSESEMAVVPSFISDEKPKFCCTCDLAMPSSAVIRKKLSDFSFAAPLDNGLPYDTEDGEPYVSFCGQQCLMQFALNSTNGSKASPPATVSVDHGINGSNGSVKGESRRERRESAHKRSSSVQNILRSIQPLLRKGKKTRHDLWSGDISQWKSISPVTERLTPEQILQQLDVGIRRLDGVGDFRACVLCNLIGDSLTSTGTGRLLNIDGDHWVHLNCALWSSDVYETINGHLFNVQKACEHGRETICVRCKKPGATLMCYKPPRIRCAQVFHFPCAKQQVASDCMFFKDKTLLCDGHKPKDHPEDELQNFTVQRRVCVNRDEFRLASKIALCPDGLHTFRVGTLIFHSIGQILVQHIHNFHHQNCVYPVGYSATRIFWSMRAFQRRCYYICSIHEVDGFPEFKIVVRESGFDNVVLSDVTTKGVWMKVLTAVLGLRTNAMIKVFPDFFTGDELFGLTEGNIARAIEMLPGMSEASLYRPKFEKEKAADLSPLAVPANGSGSAKTEPKLKLLPKRSEGRHAVVHRHTVAAVTTSLTTSSSGSQLSATFCDTNGLSYQNKVTHSKINQFRRMKLDWKRNVYLARSRIQGLGLFASRELDKSTMIVEYVGELIRNEVANNREKNYEKMNRDGIYMFRVDKDTVVDASRSGGSARFINHSCDPNCITEVVQTDKDNKKIVITSLRKILKGEELCYDYKFDFEDDLHKIPCNCGARNCRLWMN</sequence>
<evidence type="ECO:0000256" key="15">
    <source>
        <dbReference type="PROSITE-ProRule" id="PRU00175"/>
    </source>
</evidence>
<organism evidence="22 23">
    <name type="scientific">Ramazzottius varieornatus</name>
    <name type="common">Water bear</name>
    <name type="synonym">Tardigrade</name>
    <dbReference type="NCBI Taxonomy" id="947166"/>
    <lineage>
        <taxon>Eukaryota</taxon>
        <taxon>Metazoa</taxon>
        <taxon>Ecdysozoa</taxon>
        <taxon>Tardigrada</taxon>
        <taxon>Eutardigrada</taxon>
        <taxon>Parachela</taxon>
        <taxon>Hypsibioidea</taxon>
        <taxon>Ramazzottiidae</taxon>
        <taxon>Ramazzottius</taxon>
    </lineage>
</organism>
<dbReference type="OrthoDB" id="308383at2759"/>
<keyword evidence="14" id="KW-0539">Nucleus</keyword>
<evidence type="ECO:0000256" key="12">
    <source>
        <dbReference type="ARBA" id="ARBA00023015"/>
    </source>
</evidence>
<keyword evidence="10" id="KW-0862">Zinc</keyword>
<name>A0A1D1V556_RAMVA</name>
<dbReference type="PROSITE" id="PS50868">
    <property type="entry name" value="POST_SET"/>
    <property type="match status" value="1"/>
</dbReference>
<dbReference type="SMART" id="SM00541">
    <property type="entry name" value="FYRN"/>
    <property type="match status" value="1"/>
</dbReference>
<dbReference type="PROSITE" id="PS51542">
    <property type="entry name" value="FYRN"/>
    <property type="match status" value="1"/>
</dbReference>
<feature type="region of interest" description="Disordered" evidence="16">
    <location>
        <begin position="661"/>
        <end position="694"/>
    </location>
</feature>
<dbReference type="EMBL" id="BDGG01000002">
    <property type="protein sequence ID" value="GAU93598.1"/>
    <property type="molecule type" value="Genomic_DNA"/>
</dbReference>
<feature type="region of interest" description="Disordered" evidence="16">
    <location>
        <begin position="1711"/>
        <end position="1775"/>
    </location>
</feature>
<dbReference type="InterPro" id="IPR036910">
    <property type="entry name" value="HMG_box_dom_sf"/>
</dbReference>
<dbReference type="InterPro" id="IPR003889">
    <property type="entry name" value="FYrich_C"/>
</dbReference>
<keyword evidence="13" id="KW-0804">Transcription</keyword>
<feature type="compositionally biased region" description="Polar residues" evidence="16">
    <location>
        <begin position="958"/>
        <end position="969"/>
    </location>
</feature>
<feature type="compositionally biased region" description="Basic residues" evidence="16">
    <location>
        <begin position="1746"/>
        <end position="1756"/>
    </location>
</feature>
<feature type="domain" description="PHD-type" evidence="21">
    <location>
        <begin position="2231"/>
        <end position="2346"/>
    </location>
</feature>
<evidence type="ECO:0008006" key="24">
    <source>
        <dbReference type="Google" id="ProtNLM"/>
    </source>
</evidence>
<feature type="region of interest" description="Disordered" evidence="16">
    <location>
        <begin position="373"/>
        <end position="517"/>
    </location>
</feature>
<dbReference type="InterPro" id="IPR001214">
    <property type="entry name" value="SET_dom"/>
</dbReference>
<dbReference type="InterPro" id="IPR046341">
    <property type="entry name" value="SET_dom_sf"/>
</dbReference>
<feature type="region of interest" description="Disordered" evidence="16">
    <location>
        <begin position="1318"/>
        <end position="1347"/>
    </location>
</feature>
<evidence type="ECO:0000259" key="20">
    <source>
        <dbReference type="PROSITE" id="PS50868"/>
    </source>
</evidence>
<keyword evidence="8" id="KW-0677">Repeat</keyword>
<dbReference type="CDD" id="cd15512">
    <property type="entry name" value="PHD4_KMT2C_like"/>
    <property type="match status" value="1"/>
</dbReference>
<evidence type="ECO:0000313" key="22">
    <source>
        <dbReference type="EMBL" id="GAU93598.1"/>
    </source>
</evidence>
<evidence type="ECO:0000256" key="2">
    <source>
        <dbReference type="ARBA" id="ARBA00022481"/>
    </source>
</evidence>
<evidence type="ECO:0000259" key="19">
    <source>
        <dbReference type="PROSITE" id="PS50280"/>
    </source>
</evidence>
<feature type="compositionally biased region" description="Basic residues" evidence="16">
    <location>
        <begin position="503"/>
        <end position="515"/>
    </location>
</feature>
<dbReference type="SUPFAM" id="SSF82199">
    <property type="entry name" value="SET domain"/>
    <property type="match status" value="1"/>
</dbReference>
<dbReference type="GO" id="GO:0045944">
    <property type="term" value="P:positive regulation of transcription by RNA polymerase II"/>
    <property type="evidence" value="ECO:0007669"/>
    <property type="project" value="TreeGrafter"/>
</dbReference>
<dbReference type="SMART" id="SM00508">
    <property type="entry name" value="PostSET"/>
    <property type="match status" value="1"/>
</dbReference>
<dbReference type="Pfam" id="PF05964">
    <property type="entry name" value="FYRN"/>
    <property type="match status" value="1"/>
</dbReference>
<feature type="compositionally biased region" description="Low complexity" evidence="16">
    <location>
        <begin position="600"/>
        <end position="616"/>
    </location>
</feature>
<keyword evidence="6" id="KW-0949">S-adenosyl-L-methionine</keyword>
<feature type="compositionally biased region" description="Acidic residues" evidence="16">
    <location>
        <begin position="661"/>
        <end position="671"/>
    </location>
</feature>
<feature type="compositionally biased region" description="Polar residues" evidence="16">
    <location>
        <begin position="462"/>
        <end position="494"/>
    </location>
</feature>
<comment type="subcellular location">
    <subcellularLocation>
        <location evidence="1">Nucleus</location>
    </subcellularLocation>
</comment>
<evidence type="ECO:0000256" key="5">
    <source>
        <dbReference type="ARBA" id="ARBA00022679"/>
    </source>
</evidence>
<dbReference type="Gene3D" id="2.170.270.10">
    <property type="entry name" value="SET domain"/>
    <property type="match status" value="1"/>
</dbReference>
<dbReference type="PANTHER" id="PTHR45888:SF6">
    <property type="entry name" value="HL01030P-RELATED"/>
    <property type="match status" value="1"/>
</dbReference>
<evidence type="ECO:0000256" key="16">
    <source>
        <dbReference type="SAM" id="MobiDB-lite"/>
    </source>
</evidence>
<keyword evidence="3" id="KW-0597">Phosphoprotein</keyword>
<feature type="compositionally biased region" description="Low complexity" evidence="16">
    <location>
        <begin position="1081"/>
        <end position="1092"/>
    </location>
</feature>
<evidence type="ECO:0000259" key="17">
    <source>
        <dbReference type="PROSITE" id="PS50016"/>
    </source>
</evidence>
<dbReference type="PROSITE" id="PS50280">
    <property type="entry name" value="SET"/>
    <property type="match status" value="1"/>
</dbReference>
<gene>
    <name evidence="22" type="primary">RvY_05517-1</name>
    <name evidence="22" type="synonym">RvY_05517.1</name>
    <name evidence="22" type="ORF">RvY_05517</name>
</gene>
<comment type="caution">
    <text evidence="22">The sequence shown here is derived from an EMBL/GenBank/DDBJ whole genome shotgun (WGS) entry which is preliminary data.</text>
</comment>
<dbReference type="Gene3D" id="3.30.40.10">
    <property type="entry name" value="Zinc/RING finger domain, C3HC4 (zinc finger)"/>
    <property type="match status" value="4"/>
</dbReference>
<dbReference type="InterPro" id="IPR013083">
    <property type="entry name" value="Znf_RING/FYVE/PHD"/>
</dbReference>
<feature type="region of interest" description="Disordered" evidence="16">
    <location>
        <begin position="1573"/>
        <end position="1592"/>
    </location>
</feature>
<feature type="compositionally biased region" description="Basic residues" evidence="16">
    <location>
        <begin position="1376"/>
        <end position="1390"/>
    </location>
</feature>
<feature type="compositionally biased region" description="Basic and acidic residues" evidence="16">
    <location>
        <begin position="582"/>
        <end position="599"/>
    </location>
</feature>
<feature type="domain" description="PHD-type" evidence="17">
    <location>
        <begin position="187"/>
        <end position="237"/>
    </location>
</feature>
<feature type="compositionally biased region" description="Polar residues" evidence="16">
    <location>
        <begin position="1761"/>
        <end position="1771"/>
    </location>
</feature>
<feature type="compositionally biased region" description="Polar residues" evidence="16">
    <location>
        <begin position="76"/>
        <end position="86"/>
    </location>
</feature>
<protein>
    <recommendedName>
        <fullName evidence="24">[Histone H3]-lysine(4) N-trimethyltransferase</fullName>
    </recommendedName>
</protein>
<dbReference type="PROSITE" id="PS50089">
    <property type="entry name" value="ZF_RING_2"/>
    <property type="match status" value="1"/>
</dbReference>
<evidence type="ECO:0000313" key="23">
    <source>
        <dbReference type="Proteomes" id="UP000186922"/>
    </source>
</evidence>
<dbReference type="InterPro" id="IPR003888">
    <property type="entry name" value="FYrich_N"/>
</dbReference>
<keyword evidence="2" id="KW-0488">Methylation</keyword>
<feature type="region of interest" description="Disordered" evidence="16">
    <location>
        <begin position="2130"/>
        <end position="2168"/>
    </location>
</feature>
<feature type="region of interest" description="Disordered" evidence="16">
    <location>
        <begin position="854"/>
        <end position="876"/>
    </location>
</feature>
<dbReference type="InterPro" id="IPR019787">
    <property type="entry name" value="Znf_PHD-finger"/>
</dbReference>
<dbReference type="InterPro" id="IPR034732">
    <property type="entry name" value="EPHD"/>
</dbReference>
<feature type="region of interest" description="Disordered" evidence="16">
    <location>
        <begin position="1233"/>
        <end position="1277"/>
    </location>
</feature>
<feature type="region of interest" description="Disordered" evidence="16">
    <location>
        <begin position="535"/>
        <end position="629"/>
    </location>
</feature>
<dbReference type="CDD" id="cd15514">
    <property type="entry name" value="PHD6_KMT2C_like"/>
    <property type="match status" value="1"/>
</dbReference>
<feature type="domain" description="RING-type" evidence="18">
    <location>
        <begin position="268"/>
        <end position="318"/>
    </location>
</feature>
<reference evidence="22 23" key="1">
    <citation type="journal article" date="2016" name="Nat. Commun.">
        <title>Extremotolerant tardigrade genome and improved radiotolerance of human cultured cells by tardigrade-unique protein.</title>
        <authorList>
            <person name="Hashimoto T."/>
            <person name="Horikawa D.D."/>
            <person name="Saito Y."/>
            <person name="Kuwahara H."/>
            <person name="Kozuka-Hata H."/>
            <person name="Shin-I T."/>
            <person name="Minakuchi Y."/>
            <person name="Ohishi K."/>
            <person name="Motoyama A."/>
            <person name="Aizu T."/>
            <person name="Enomoto A."/>
            <person name="Kondo K."/>
            <person name="Tanaka S."/>
            <person name="Hara Y."/>
            <person name="Koshikawa S."/>
            <person name="Sagara H."/>
            <person name="Miura T."/>
            <person name="Yokobori S."/>
            <person name="Miyagawa K."/>
            <person name="Suzuki Y."/>
            <person name="Kubo T."/>
            <person name="Oyama M."/>
            <person name="Kohara Y."/>
            <person name="Fujiyama A."/>
            <person name="Arakawa K."/>
            <person name="Katayama T."/>
            <person name="Toyoda A."/>
            <person name="Kunieda T."/>
        </authorList>
    </citation>
    <scope>NUCLEOTIDE SEQUENCE [LARGE SCALE GENOMIC DNA]</scope>
    <source>
        <strain evidence="22 23">YOKOZUNA-1</strain>
    </source>
</reference>
<dbReference type="InterPro" id="IPR011011">
    <property type="entry name" value="Znf_FYVE_PHD"/>
</dbReference>
<feature type="region of interest" description="Disordered" evidence="16">
    <location>
        <begin position="897"/>
        <end position="1111"/>
    </location>
</feature>
<dbReference type="InterPro" id="IPR001965">
    <property type="entry name" value="Znf_PHD"/>
</dbReference>
<feature type="compositionally biased region" description="Polar residues" evidence="16">
    <location>
        <begin position="1043"/>
        <end position="1053"/>
    </location>
</feature>
<keyword evidence="12" id="KW-0805">Transcription regulation</keyword>
<dbReference type="Proteomes" id="UP000186922">
    <property type="component" value="Unassembled WGS sequence"/>
</dbReference>
<dbReference type="SMART" id="SM00542">
    <property type="entry name" value="FYRC"/>
    <property type="match status" value="1"/>
</dbReference>
<proteinExistence type="predicted"/>
<evidence type="ECO:0000256" key="13">
    <source>
        <dbReference type="ARBA" id="ARBA00023163"/>
    </source>
</evidence>
<feature type="compositionally biased region" description="Low complexity" evidence="16">
    <location>
        <begin position="1324"/>
        <end position="1334"/>
    </location>
</feature>
<feature type="region of interest" description="Disordered" evidence="16">
    <location>
        <begin position="1602"/>
        <end position="1628"/>
    </location>
</feature>
<dbReference type="Gene3D" id="1.10.30.10">
    <property type="entry name" value="High mobility group box domain"/>
    <property type="match status" value="1"/>
</dbReference>
<dbReference type="GO" id="GO:0044666">
    <property type="term" value="C:MLL3/4 complex"/>
    <property type="evidence" value="ECO:0007669"/>
    <property type="project" value="TreeGrafter"/>
</dbReference>
<keyword evidence="9 15" id="KW-0863">Zinc-finger</keyword>
<feature type="domain" description="SET" evidence="19">
    <location>
        <begin position="2624"/>
        <end position="2742"/>
    </location>
</feature>
<dbReference type="GO" id="GO:0042800">
    <property type="term" value="F:histone H3K4 methyltransferase activity"/>
    <property type="evidence" value="ECO:0007669"/>
    <property type="project" value="TreeGrafter"/>
</dbReference>
<feature type="compositionally biased region" description="Polar residues" evidence="16">
    <location>
        <begin position="1714"/>
        <end position="1736"/>
    </location>
</feature>